<protein>
    <submittedName>
        <fullName evidence="1">Uncharacterized protein</fullName>
    </submittedName>
</protein>
<dbReference type="AlphaFoldDB" id="A0A399E887"/>
<dbReference type="RefSeq" id="WP_013013088.1">
    <property type="nucleotide sequence ID" value="NZ_JBHSXZ010000012.1"/>
</dbReference>
<dbReference type="EMBL" id="QWKX01000014">
    <property type="protein sequence ID" value="RIH78501.1"/>
    <property type="molecule type" value="Genomic_DNA"/>
</dbReference>
<reference evidence="1 2" key="1">
    <citation type="submission" date="2018-08" db="EMBL/GenBank/DDBJ databases">
        <title>Meiothermus cateniformans JCM 15151 genome sequencing project.</title>
        <authorList>
            <person name="Da Costa M.S."/>
            <person name="Albuquerque L."/>
            <person name="Raposo P."/>
            <person name="Froufe H.J.C."/>
            <person name="Barroso C.S."/>
            <person name="Egas C."/>
        </authorList>
    </citation>
    <scope>NUCLEOTIDE SEQUENCE [LARGE SCALE GENOMIC DNA]</scope>
    <source>
        <strain evidence="1 2">JCM 15151</strain>
    </source>
</reference>
<proteinExistence type="predicted"/>
<comment type="caution">
    <text evidence="1">The sequence shown here is derived from an EMBL/GenBank/DDBJ whole genome shotgun (WGS) entry which is preliminary data.</text>
</comment>
<evidence type="ECO:0000313" key="2">
    <source>
        <dbReference type="Proteomes" id="UP000266089"/>
    </source>
</evidence>
<organism evidence="1 2">
    <name type="scientific">Meiothermus taiwanensis</name>
    <dbReference type="NCBI Taxonomy" id="172827"/>
    <lineage>
        <taxon>Bacteria</taxon>
        <taxon>Thermotogati</taxon>
        <taxon>Deinococcota</taxon>
        <taxon>Deinococci</taxon>
        <taxon>Thermales</taxon>
        <taxon>Thermaceae</taxon>
        <taxon>Meiothermus</taxon>
    </lineage>
</organism>
<dbReference type="OrthoDB" id="26396at2"/>
<evidence type="ECO:0000313" key="1">
    <source>
        <dbReference type="EMBL" id="RIH78501.1"/>
    </source>
</evidence>
<dbReference type="Proteomes" id="UP000266089">
    <property type="component" value="Unassembled WGS sequence"/>
</dbReference>
<accession>A0A399E887</accession>
<name>A0A399E887_9DEIN</name>
<sequence>MYKNRSFLLQLWQDQGGTWAVLKDEACGLLYQFESLEALAHFLSQAMEFAPAVSETKEAVRGAVGENNPR</sequence>
<gene>
    <name evidence="1" type="ORF">Mcate_00823</name>
</gene>